<organism evidence="12 13">
    <name type="scientific">Allorhizobium borbori</name>
    <dbReference type="NCBI Taxonomy" id="485907"/>
    <lineage>
        <taxon>Bacteria</taxon>
        <taxon>Pseudomonadati</taxon>
        <taxon>Pseudomonadota</taxon>
        <taxon>Alphaproteobacteria</taxon>
        <taxon>Hyphomicrobiales</taxon>
        <taxon>Rhizobiaceae</taxon>
        <taxon>Rhizobium/Agrobacterium group</taxon>
        <taxon>Allorhizobium</taxon>
    </lineage>
</organism>
<feature type="coiled-coil region" evidence="9">
    <location>
        <begin position="113"/>
        <end position="149"/>
    </location>
</feature>
<keyword evidence="7" id="KW-0067">ATP-binding</keyword>
<name>A0A7W6K5W4_9HYPH</name>
<dbReference type="InterPro" id="IPR003594">
    <property type="entry name" value="HATPase_dom"/>
</dbReference>
<dbReference type="GO" id="GO:0005524">
    <property type="term" value="F:ATP binding"/>
    <property type="evidence" value="ECO:0007669"/>
    <property type="project" value="UniProtKB-KW"/>
</dbReference>
<dbReference type="InterPro" id="IPR036890">
    <property type="entry name" value="HATPase_C_sf"/>
</dbReference>
<feature type="modified residue" description="4-aspartylphosphate" evidence="8">
    <location>
        <position position="53"/>
    </location>
</feature>
<sequence length="345" mass="36435">MPARILYVDDDPALARLAERILARHRYEVVHAISVAAGLEALSQGGFDAVVLDHYFVETTGISFLEAVGENPDVPIVYVTGSSDAQIAITALKSGATDYVIKTAADEFFPLLVSAIRQALETARLRKAKAEADRLLVAAKERAELLMAEMNHRIANSLALVAAMIRLQSNTLSSDEARNALTETQSRIAAIAGLHRSLYTSDDVGRVQIDTYLRPLIEDLRRTVGTQEDVSGIEIVASLAPLADAPDRAVALGVIATELVSNALKYAYPTGTGIIRVSVASDPVAGTASLVVEDAGVGFEVDAGPKGTGLGTKLIRSMSTTLGAKIDVQSSPCGTVVALSWPLEG</sequence>
<dbReference type="GO" id="GO:0000160">
    <property type="term" value="P:phosphorelay signal transduction system"/>
    <property type="evidence" value="ECO:0007669"/>
    <property type="project" value="InterPro"/>
</dbReference>
<dbReference type="Gene3D" id="3.30.565.10">
    <property type="entry name" value="Histidine kinase-like ATPase, C-terminal domain"/>
    <property type="match status" value="1"/>
</dbReference>
<dbReference type="GO" id="GO:0004673">
    <property type="term" value="F:protein histidine kinase activity"/>
    <property type="evidence" value="ECO:0007669"/>
    <property type="project" value="UniProtKB-EC"/>
</dbReference>
<evidence type="ECO:0000313" key="13">
    <source>
        <dbReference type="Proteomes" id="UP000584824"/>
    </source>
</evidence>
<evidence type="ECO:0000259" key="10">
    <source>
        <dbReference type="PROSITE" id="PS50109"/>
    </source>
</evidence>
<evidence type="ECO:0000256" key="3">
    <source>
        <dbReference type="ARBA" id="ARBA00022553"/>
    </source>
</evidence>
<keyword evidence="4" id="KW-0808">Transferase</keyword>
<dbReference type="CDD" id="cd00156">
    <property type="entry name" value="REC"/>
    <property type="match status" value="1"/>
</dbReference>
<dbReference type="Gene3D" id="3.40.50.2300">
    <property type="match status" value="1"/>
</dbReference>
<comment type="catalytic activity">
    <reaction evidence="1">
        <text>ATP + protein L-histidine = ADP + protein N-phospho-L-histidine.</text>
        <dbReference type="EC" id="2.7.13.3"/>
    </reaction>
</comment>
<evidence type="ECO:0000256" key="2">
    <source>
        <dbReference type="ARBA" id="ARBA00012438"/>
    </source>
</evidence>
<dbReference type="SUPFAM" id="SSF55874">
    <property type="entry name" value="ATPase domain of HSP90 chaperone/DNA topoisomerase II/histidine kinase"/>
    <property type="match status" value="1"/>
</dbReference>
<dbReference type="SMART" id="SM00448">
    <property type="entry name" value="REC"/>
    <property type="match status" value="1"/>
</dbReference>
<feature type="domain" description="Response regulatory" evidence="11">
    <location>
        <begin position="4"/>
        <end position="117"/>
    </location>
</feature>
<dbReference type="Proteomes" id="UP000584824">
    <property type="component" value="Unassembled WGS sequence"/>
</dbReference>
<dbReference type="PROSITE" id="PS50110">
    <property type="entry name" value="RESPONSE_REGULATORY"/>
    <property type="match status" value="1"/>
</dbReference>
<keyword evidence="9" id="KW-0175">Coiled coil</keyword>
<dbReference type="AlphaFoldDB" id="A0A7W6K5W4"/>
<evidence type="ECO:0000256" key="5">
    <source>
        <dbReference type="ARBA" id="ARBA00022741"/>
    </source>
</evidence>
<keyword evidence="3 8" id="KW-0597">Phosphoprotein</keyword>
<keyword evidence="6 12" id="KW-0418">Kinase</keyword>
<evidence type="ECO:0000256" key="6">
    <source>
        <dbReference type="ARBA" id="ARBA00022777"/>
    </source>
</evidence>
<dbReference type="Pfam" id="PF02518">
    <property type="entry name" value="HATPase_c"/>
    <property type="match status" value="1"/>
</dbReference>
<dbReference type="SMART" id="SM00387">
    <property type="entry name" value="HATPase_c"/>
    <property type="match status" value="1"/>
</dbReference>
<feature type="domain" description="Histidine kinase" evidence="10">
    <location>
        <begin position="149"/>
        <end position="345"/>
    </location>
</feature>
<dbReference type="SUPFAM" id="SSF52172">
    <property type="entry name" value="CheY-like"/>
    <property type="match status" value="1"/>
</dbReference>
<evidence type="ECO:0000256" key="4">
    <source>
        <dbReference type="ARBA" id="ARBA00022679"/>
    </source>
</evidence>
<evidence type="ECO:0000256" key="1">
    <source>
        <dbReference type="ARBA" id="ARBA00000085"/>
    </source>
</evidence>
<gene>
    <name evidence="12" type="ORF">GGQ66_004349</name>
</gene>
<dbReference type="PANTHER" id="PTHR41523:SF8">
    <property type="entry name" value="ETHYLENE RESPONSE SENSOR PROTEIN"/>
    <property type="match status" value="1"/>
</dbReference>
<accession>A0A7W6K5W4</accession>
<dbReference type="PROSITE" id="PS50109">
    <property type="entry name" value="HIS_KIN"/>
    <property type="match status" value="1"/>
</dbReference>
<dbReference type="EMBL" id="JACIDU010000029">
    <property type="protein sequence ID" value="MBB4105761.1"/>
    <property type="molecule type" value="Genomic_DNA"/>
</dbReference>
<evidence type="ECO:0000256" key="7">
    <source>
        <dbReference type="ARBA" id="ARBA00022840"/>
    </source>
</evidence>
<dbReference type="InterPro" id="IPR001789">
    <property type="entry name" value="Sig_transdc_resp-reg_receiver"/>
</dbReference>
<comment type="caution">
    <text evidence="12">The sequence shown here is derived from an EMBL/GenBank/DDBJ whole genome shotgun (WGS) entry which is preliminary data.</text>
</comment>
<evidence type="ECO:0000256" key="8">
    <source>
        <dbReference type="PROSITE-ProRule" id="PRU00169"/>
    </source>
</evidence>
<evidence type="ECO:0000256" key="9">
    <source>
        <dbReference type="SAM" id="Coils"/>
    </source>
</evidence>
<dbReference type="EC" id="2.7.13.3" evidence="2"/>
<dbReference type="InterPro" id="IPR011006">
    <property type="entry name" value="CheY-like_superfamily"/>
</dbReference>
<dbReference type="InterPro" id="IPR005467">
    <property type="entry name" value="His_kinase_dom"/>
</dbReference>
<evidence type="ECO:0000259" key="11">
    <source>
        <dbReference type="PROSITE" id="PS50110"/>
    </source>
</evidence>
<dbReference type="PANTHER" id="PTHR41523">
    <property type="entry name" value="TWO-COMPONENT SYSTEM SENSOR PROTEIN"/>
    <property type="match status" value="1"/>
</dbReference>
<dbReference type="Pfam" id="PF07568">
    <property type="entry name" value="HisKA_2"/>
    <property type="match status" value="1"/>
</dbReference>
<dbReference type="InterPro" id="IPR011495">
    <property type="entry name" value="Sig_transdc_His_kin_sub2_dim/P"/>
</dbReference>
<keyword evidence="5" id="KW-0547">Nucleotide-binding</keyword>
<keyword evidence="13" id="KW-1185">Reference proteome</keyword>
<proteinExistence type="predicted"/>
<dbReference type="RefSeq" id="WP_183795536.1">
    <property type="nucleotide sequence ID" value="NZ_JACIDU010000029.1"/>
</dbReference>
<evidence type="ECO:0000313" key="12">
    <source>
        <dbReference type="EMBL" id="MBB4105761.1"/>
    </source>
</evidence>
<reference evidence="12 13" key="1">
    <citation type="submission" date="2020-08" db="EMBL/GenBank/DDBJ databases">
        <title>Genomic Encyclopedia of Type Strains, Phase IV (KMG-IV): sequencing the most valuable type-strain genomes for metagenomic binning, comparative biology and taxonomic classification.</title>
        <authorList>
            <person name="Goeker M."/>
        </authorList>
    </citation>
    <scope>NUCLEOTIDE SEQUENCE [LARGE SCALE GENOMIC DNA]</scope>
    <source>
        <strain evidence="12 13">DSM 26385</strain>
    </source>
</reference>
<dbReference type="Pfam" id="PF00072">
    <property type="entry name" value="Response_reg"/>
    <property type="match status" value="1"/>
</dbReference>
<protein>
    <recommendedName>
        <fullName evidence="2">histidine kinase</fullName>
        <ecNumber evidence="2">2.7.13.3</ecNumber>
    </recommendedName>
</protein>